<dbReference type="InterPro" id="IPR036583">
    <property type="entry name" value="23S_rRNA_IVS_sf"/>
</dbReference>
<dbReference type="CDD" id="cd16376">
    <property type="entry name" value="Avd_like"/>
    <property type="match status" value="1"/>
</dbReference>
<evidence type="ECO:0000313" key="3">
    <source>
        <dbReference type="Proteomes" id="UP000016960"/>
    </source>
</evidence>
<dbReference type="InParanoid" id="U5DPU7"/>
<comment type="caution">
    <text evidence="2">The sequence shown here is derived from an EMBL/GenBank/DDBJ whole genome shotgun (WGS) entry which is preliminary data.</text>
</comment>
<dbReference type="STRING" id="582515.KR51_00015710"/>
<dbReference type="EMBL" id="ASSJ01000041">
    <property type="protein sequence ID" value="ERN41725.1"/>
    <property type="molecule type" value="Genomic_DNA"/>
</dbReference>
<dbReference type="eggNOG" id="ENOG5032RM0">
    <property type="taxonomic scope" value="Bacteria"/>
</dbReference>
<organism evidence="2 3">
    <name type="scientific">Rubidibacter lacunae KORDI 51-2</name>
    <dbReference type="NCBI Taxonomy" id="582515"/>
    <lineage>
        <taxon>Bacteria</taxon>
        <taxon>Bacillati</taxon>
        <taxon>Cyanobacteriota</taxon>
        <taxon>Cyanophyceae</taxon>
        <taxon>Oscillatoriophycideae</taxon>
        <taxon>Chroococcales</taxon>
        <taxon>Aphanothecaceae</taxon>
        <taxon>Rubidibacter</taxon>
    </lineage>
</organism>
<dbReference type="PATRIC" id="fig|582515.4.peg.1773"/>
<dbReference type="RefSeq" id="WP_022606284.1">
    <property type="nucleotide sequence ID" value="NZ_ASSJ01000041.1"/>
</dbReference>
<protein>
    <recommendedName>
        <fullName evidence="1">bAvd-like domain-containing protein</fullName>
    </recommendedName>
</protein>
<dbReference type="NCBIfam" id="NF033474">
    <property type="entry name" value="DivGenRetAVD"/>
    <property type="match status" value="1"/>
</dbReference>
<gene>
    <name evidence="2" type="ORF">KR51_00015710</name>
</gene>
<sequence>MSELPIIQRTHDLIKWYVPILNKLPRDHKFMLGDRIVSALYDLLEGLVRARYSRDKLDLLQSLNAQLSVLRHQTRLLLDFELISSKRFQFANQHLDAIGSELGGWIKRQQTFRPVEAA</sequence>
<dbReference type="Proteomes" id="UP000016960">
    <property type="component" value="Unassembled WGS sequence"/>
</dbReference>
<dbReference type="InterPro" id="IPR055360">
    <property type="entry name" value="bAvd"/>
</dbReference>
<dbReference type="SUPFAM" id="SSF158446">
    <property type="entry name" value="IVS-encoded protein-like"/>
    <property type="match status" value="1"/>
</dbReference>
<dbReference type="OrthoDB" id="514908at2"/>
<feature type="domain" description="bAvd-like" evidence="1">
    <location>
        <begin position="6"/>
        <end position="108"/>
    </location>
</feature>
<accession>U5DPU7</accession>
<evidence type="ECO:0000259" key="1">
    <source>
        <dbReference type="Pfam" id="PF22296"/>
    </source>
</evidence>
<dbReference type="Gene3D" id="1.20.1440.60">
    <property type="entry name" value="23S rRNA-intervening sequence"/>
    <property type="match status" value="1"/>
</dbReference>
<evidence type="ECO:0000313" key="2">
    <source>
        <dbReference type="EMBL" id="ERN41725.1"/>
    </source>
</evidence>
<dbReference type="AlphaFoldDB" id="U5DPU7"/>
<reference evidence="2 3" key="1">
    <citation type="submission" date="2013-05" db="EMBL/GenBank/DDBJ databases">
        <title>Draft genome sequence of Rubidibacter lacunae KORDI 51-2.</title>
        <authorList>
            <person name="Choi D.H."/>
            <person name="Noh J.H."/>
            <person name="Kwon K.-K."/>
            <person name="Lee J.-H."/>
            <person name="Ryu J.-Y."/>
        </authorList>
    </citation>
    <scope>NUCLEOTIDE SEQUENCE [LARGE SCALE GENOMIC DNA]</scope>
    <source>
        <strain evidence="2 3">KORDI 51-2</strain>
    </source>
</reference>
<name>U5DPU7_9CHRO</name>
<proteinExistence type="predicted"/>
<dbReference type="Pfam" id="PF22296">
    <property type="entry name" value="bAvd"/>
    <property type="match status" value="1"/>
</dbReference>
<keyword evidence="3" id="KW-1185">Reference proteome</keyword>